<gene>
    <name evidence="2" type="ORF">B7C62_15390</name>
</gene>
<evidence type="ECO:0000256" key="1">
    <source>
        <dbReference type="SAM" id="SignalP"/>
    </source>
</evidence>
<dbReference type="Proteomes" id="UP000192251">
    <property type="component" value="Chromosome"/>
</dbReference>
<evidence type="ECO:0008006" key="4">
    <source>
        <dbReference type="Google" id="ProtNLM"/>
    </source>
</evidence>
<evidence type="ECO:0000313" key="2">
    <source>
        <dbReference type="EMBL" id="ARF73491.1"/>
    </source>
</evidence>
<dbReference type="Pfam" id="PF09683">
    <property type="entry name" value="Lactococcin_972"/>
    <property type="match status" value="1"/>
</dbReference>
<dbReference type="InterPro" id="IPR006540">
    <property type="entry name" value="Lactococcin_972"/>
</dbReference>
<keyword evidence="3" id="KW-1185">Reference proteome</keyword>
<keyword evidence="1" id="KW-0732">Signal</keyword>
<accession>A0ABC8BTJ3</accession>
<dbReference type="EMBL" id="CP020563">
    <property type="protein sequence ID" value="ARF73491.1"/>
    <property type="molecule type" value="Genomic_DNA"/>
</dbReference>
<protein>
    <recommendedName>
        <fullName evidence="4">Lactococcin 972 family bacteriocin</fullName>
    </recommendedName>
</protein>
<reference evidence="2 3" key="1">
    <citation type="submission" date="2017-04" db="EMBL/GenBank/DDBJ databases">
        <title>The complete genome sequence of Streptomyces albolongus YIM 101047, the producer of novel bafilomycins and novel odoriferous sesquiterpenoids.</title>
        <authorList>
            <person name="Yin M."/>
            <person name="Jiang Y."/>
        </authorList>
    </citation>
    <scope>NUCLEOTIDE SEQUENCE [LARGE SCALE GENOMIC DNA]</scope>
    <source>
        <strain evidence="2 3">YIM 101047</strain>
    </source>
</reference>
<proteinExistence type="predicted"/>
<name>A0ABC8BTJ3_9ACTN</name>
<dbReference type="AlphaFoldDB" id="A0ABC8BTJ3"/>
<feature type="chain" id="PRO_5044869927" description="Lactococcin 972 family bacteriocin" evidence="1">
    <location>
        <begin position="28"/>
        <end position="111"/>
    </location>
</feature>
<feature type="signal peptide" evidence="1">
    <location>
        <begin position="1"/>
        <end position="27"/>
    </location>
</feature>
<dbReference type="Gene3D" id="2.60.40.2850">
    <property type="match status" value="1"/>
</dbReference>
<dbReference type="KEGG" id="kab:B7C62_15390"/>
<evidence type="ECO:0000313" key="3">
    <source>
        <dbReference type="Proteomes" id="UP000192251"/>
    </source>
</evidence>
<sequence>MNRMKATLTAAALSVAVLGAAAVPASAWVSVGMKTQHPSSGGTWQYGFENAKLRSYYTVNKCHGSTVERYIDGKLQSHSRSINTASGKKSIAELSTINSPSLGAEYYYRTC</sequence>
<organism evidence="2 3">
    <name type="scientific">Kitasatospora albolonga</name>
    <dbReference type="NCBI Taxonomy" id="68173"/>
    <lineage>
        <taxon>Bacteria</taxon>
        <taxon>Bacillati</taxon>
        <taxon>Actinomycetota</taxon>
        <taxon>Actinomycetes</taxon>
        <taxon>Kitasatosporales</taxon>
        <taxon>Streptomycetaceae</taxon>
        <taxon>Kitasatospora</taxon>
    </lineage>
</organism>